<dbReference type="InterPro" id="IPR016047">
    <property type="entry name" value="M23ase_b-sheet_dom"/>
</dbReference>
<name>A0A388SE00_9BURK</name>
<feature type="region of interest" description="Disordered" evidence="2">
    <location>
        <begin position="29"/>
        <end position="50"/>
    </location>
</feature>
<feature type="chain" id="PRO_5030071279" description="LysM domain-containing protein" evidence="3">
    <location>
        <begin position="21"/>
        <end position="308"/>
    </location>
</feature>
<organism evidence="5 6">
    <name type="scientific">Mesosutterella multiformis</name>
    <dbReference type="NCBI Taxonomy" id="2259133"/>
    <lineage>
        <taxon>Bacteria</taxon>
        <taxon>Pseudomonadati</taxon>
        <taxon>Pseudomonadota</taxon>
        <taxon>Betaproteobacteria</taxon>
        <taxon>Burkholderiales</taxon>
        <taxon>Sutterellaceae</taxon>
        <taxon>Mesosutterella</taxon>
    </lineage>
</organism>
<evidence type="ECO:0000259" key="4">
    <source>
        <dbReference type="PROSITE" id="PS51782"/>
    </source>
</evidence>
<dbReference type="Pfam" id="PF01551">
    <property type="entry name" value="Peptidase_M23"/>
    <property type="match status" value="1"/>
</dbReference>
<feature type="signal peptide" evidence="3">
    <location>
        <begin position="1"/>
        <end position="20"/>
    </location>
</feature>
<reference evidence="5 6" key="1">
    <citation type="journal article" date="2018" name="Int. J. Syst. Evol. Microbiol.">
        <title>Mesosutterella multiformis gen. nov., sp. nov., a member of the family Sutterellaceae and Sutterella megalosphaeroides sp. nov., isolated from human faeces.</title>
        <authorList>
            <person name="Sakamoto M."/>
            <person name="Ikeyama N."/>
            <person name="Kunihiro T."/>
            <person name="Iino T."/>
            <person name="Yuki M."/>
            <person name="Ohkuma M."/>
        </authorList>
    </citation>
    <scope>NUCLEOTIDE SEQUENCE [LARGE SCALE GENOMIC DNA]</scope>
    <source>
        <strain evidence="5 6">4NBBH2</strain>
    </source>
</reference>
<evidence type="ECO:0000256" key="3">
    <source>
        <dbReference type="SAM" id="SignalP"/>
    </source>
</evidence>
<evidence type="ECO:0000256" key="1">
    <source>
        <dbReference type="ARBA" id="ARBA00038420"/>
    </source>
</evidence>
<keyword evidence="3" id="KW-0732">Signal</keyword>
<accession>A0A388SE00</accession>
<dbReference type="SUPFAM" id="SSF51261">
    <property type="entry name" value="Duplicated hybrid motif"/>
    <property type="match status" value="1"/>
</dbReference>
<dbReference type="EMBL" id="BGZJ01000001">
    <property type="protein sequence ID" value="GBO92944.1"/>
    <property type="molecule type" value="Genomic_DNA"/>
</dbReference>
<feature type="region of interest" description="Disordered" evidence="2">
    <location>
        <begin position="140"/>
        <end position="159"/>
    </location>
</feature>
<comment type="similarity">
    <text evidence="1">Belongs to the E.coli NlpD/Haemophilus LppB family.</text>
</comment>
<comment type="caution">
    <text evidence="5">The sequence shown here is derived from an EMBL/GenBank/DDBJ whole genome shotgun (WGS) entry which is preliminary data.</text>
</comment>
<dbReference type="Proteomes" id="UP000266091">
    <property type="component" value="Unassembled WGS sequence"/>
</dbReference>
<dbReference type="CDD" id="cd12797">
    <property type="entry name" value="M23_peptidase"/>
    <property type="match status" value="1"/>
</dbReference>
<dbReference type="InterPro" id="IPR018392">
    <property type="entry name" value="LysM"/>
</dbReference>
<dbReference type="GO" id="GO:0004222">
    <property type="term" value="F:metalloendopeptidase activity"/>
    <property type="evidence" value="ECO:0007669"/>
    <property type="project" value="TreeGrafter"/>
</dbReference>
<protein>
    <recommendedName>
        <fullName evidence="4">LysM domain-containing protein</fullName>
    </recommendedName>
</protein>
<dbReference type="PROSITE" id="PS51257">
    <property type="entry name" value="PROKAR_LIPOPROTEIN"/>
    <property type="match status" value="1"/>
</dbReference>
<sequence>MSSAGKLLIASALAAVFATACTSTQIAPVSDNSTTGTIKSGPASVPAAPAASSSGAQVVPLSGGSGFSGGSAMSSAAPAASGNTYTVKAGDTLYRIAKNHGVNVNELMRVNGISDPRQLAVGRTLQIPGAGRPAVRVATAPVAAHQAQPTTAPASQAVGVKQPAAPAGAAAPAAVPAATAHAPTPIPGTQETLSWPVTGDVVSHFTPATRGIDISSRRGTAVKAAANGEVLLTSTAFKGYGNLVILRHGDGTFVTTYGQLQTINVKKGEHVKAGQKIGTVGGFDASKPVLHFEVRIGGKPVDPSPYLR</sequence>
<dbReference type="PROSITE" id="PS51782">
    <property type="entry name" value="LYSM"/>
    <property type="match status" value="1"/>
</dbReference>
<evidence type="ECO:0000313" key="5">
    <source>
        <dbReference type="EMBL" id="GBO92944.1"/>
    </source>
</evidence>
<feature type="domain" description="LysM" evidence="4">
    <location>
        <begin position="83"/>
        <end position="127"/>
    </location>
</feature>
<accession>A0A401LL77</accession>
<dbReference type="CDD" id="cd00118">
    <property type="entry name" value="LysM"/>
    <property type="match status" value="1"/>
</dbReference>
<gene>
    <name evidence="5" type="ORF">MESMUL_02980</name>
</gene>
<dbReference type="AlphaFoldDB" id="A0A388SE00"/>
<dbReference type="Gene3D" id="2.70.70.10">
    <property type="entry name" value="Glucose Permease (Domain IIA)"/>
    <property type="match status" value="1"/>
</dbReference>
<dbReference type="SMART" id="SM00257">
    <property type="entry name" value="LysM"/>
    <property type="match status" value="1"/>
</dbReference>
<dbReference type="PANTHER" id="PTHR21666">
    <property type="entry name" value="PEPTIDASE-RELATED"/>
    <property type="match status" value="1"/>
</dbReference>
<dbReference type="InterPro" id="IPR011055">
    <property type="entry name" value="Dup_hybrid_motif"/>
</dbReference>
<keyword evidence="6" id="KW-1185">Reference proteome</keyword>
<dbReference type="Pfam" id="PF01476">
    <property type="entry name" value="LysM"/>
    <property type="match status" value="1"/>
</dbReference>
<dbReference type="Gene3D" id="3.10.350.10">
    <property type="entry name" value="LysM domain"/>
    <property type="match status" value="1"/>
</dbReference>
<dbReference type="OrthoDB" id="9795421at2"/>
<dbReference type="InterPro" id="IPR036779">
    <property type="entry name" value="LysM_dom_sf"/>
</dbReference>
<dbReference type="InterPro" id="IPR050570">
    <property type="entry name" value="Cell_wall_metabolism_enzyme"/>
</dbReference>
<feature type="compositionally biased region" description="Polar residues" evidence="2">
    <location>
        <begin position="29"/>
        <end position="38"/>
    </location>
</feature>
<evidence type="ECO:0000313" key="6">
    <source>
        <dbReference type="Proteomes" id="UP000266091"/>
    </source>
</evidence>
<feature type="compositionally biased region" description="Low complexity" evidence="2">
    <location>
        <begin position="40"/>
        <end position="50"/>
    </location>
</feature>
<dbReference type="RefSeq" id="WP_116269433.1">
    <property type="nucleotide sequence ID" value="NZ_BGZJ01000001.1"/>
</dbReference>
<proteinExistence type="inferred from homology"/>
<dbReference type="PANTHER" id="PTHR21666:SF263">
    <property type="entry name" value="MUREIN HYDROLASE ACTIVATOR NLPD"/>
    <property type="match status" value="1"/>
</dbReference>
<evidence type="ECO:0000256" key="2">
    <source>
        <dbReference type="SAM" id="MobiDB-lite"/>
    </source>
</evidence>